<feature type="domain" description="Zn(2)-C6 fungal-type" evidence="3">
    <location>
        <begin position="35"/>
        <end position="70"/>
    </location>
</feature>
<dbReference type="InterPro" id="IPR001138">
    <property type="entry name" value="Zn2Cys6_DnaBD"/>
</dbReference>
<dbReference type="SMART" id="SM00066">
    <property type="entry name" value="GAL4"/>
    <property type="match status" value="4"/>
</dbReference>
<gene>
    <name evidence="4" type="ORF">GTHE00462_LOCUS14283</name>
    <name evidence="5" type="ORF">GTHE00462_LOCUS14287</name>
    <name evidence="6" type="ORF">GTHE00462_LOCUS14289</name>
</gene>
<dbReference type="InterPro" id="IPR036864">
    <property type="entry name" value="Zn2-C6_fun-type_DNA-bd_sf"/>
</dbReference>
<evidence type="ECO:0000256" key="2">
    <source>
        <dbReference type="ARBA" id="ARBA00023242"/>
    </source>
</evidence>
<dbReference type="PANTHER" id="PTHR47659:SF7">
    <property type="entry name" value="FUNGAL TRANSCRIPTIONAL REGULATORY PROTEIN, N-TERMINAL DOMAIN-CONTAINING PROTEIN"/>
    <property type="match status" value="1"/>
</dbReference>
<keyword evidence="2" id="KW-0539">Nucleus</keyword>
<evidence type="ECO:0000313" key="5">
    <source>
        <dbReference type="EMBL" id="CAE2297716.1"/>
    </source>
</evidence>
<proteinExistence type="predicted"/>
<dbReference type="EMBL" id="HBKN01018119">
    <property type="protein sequence ID" value="CAE2297720.1"/>
    <property type="molecule type" value="Transcribed_RNA"/>
</dbReference>
<sequence>MFVDIAMQNAAEMVAGSTTFAMSSLSRRRKVRNGACIPCRHVKLKCDEEKPCRRCIRHWGYLLAHSVCVSWREDLRSLDADAPDGVTVGEQADVASEGRARQIQMGGRVEEKAGGPSEVAPAKRHQVSRACEPCRRKKLKCEDTRPCSRCVRKGTMCSGPMLSADVIEDDNQKVKGGHVKGEAFAIGENKFLPFNESHLNRRRVQVAQACVPCKRSKVKCDDVRPCSRCVKEGPVMIRACSQGLGSLEGFQAHVVSARPVGRRVPSSCERCRRSKLKCDMERPCRNCVSHGDSIKCIDSSLAIINGDTNQVVQDPQKPPTSFSRLELLASNGSRERKSSSASLVGFDDVDVFFGLLSDDVLILSISPCFTSPDCHFLRKRLV</sequence>
<evidence type="ECO:0000313" key="4">
    <source>
        <dbReference type="EMBL" id="CAE2297708.1"/>
    </source>
</evidence>
<dbReference type="AlphaFoldDB" id="A0A6U5ZJ62"/>
<evidence type="ECO:0000259" key="3">
    <source>
        <dbReference type="PROSITE" id="PS50048"/>
    </source>
</evidence>
<dbReference type="GO" id="GO:0000981">
    <property type="term" value="F:DNA-binding transcription factor activity, RNA polymerase II-specific"/>
    <property type="evidence" value="ECO:0007669"/>
    <property type="project" value="InterPro"/>
</dbReference>
<dbReference type="Gene3D" id="4.10.240.10">
    <property type="entry name" value="Zn(2)-C6 fungal-type DNA-binding domain"/>
    <property type="match status" value="4"/>
</dbReference>
<dbReference type="PANTHER" id="PTHR47659">
    <property type="entry name" value="ZN(II)2CYS6 TRANSCRIPTION FACTOR (EUROFUNG)-RELATED"/>
    <property type="match status" value="1"/>
</dbReference>
<name>A0A6U5ZJ62_GUITH</name>
<reference evidence="5" key="1">
    <citation type="submission" date="2021-01" db="EMBL/GenBank/DDBJ databases">
        <authorList>
            <person name="Corre E."/>
            <person name="Pelletier E."/>
            <person name="Niang G."/>
            <person name="Scheremetjew M."/>
            <person name="Finn R."/>
            <person name="Kale V."/>
            <person name="Holt S."/>
            <person name="Cochrane G."/>
            <person name="Meng A."/>
            <person name="Brown T."/>
            <person name="Cohen L."/>
        </authorList>
    </citation>
    <scope>NUCLEOTIDE SEQUENCE</scope>
    <source>
        <strain evidence="5">CCMP 2712</strain>
    </source>
</reference>
<feature type="domain" description="Zn(2)-C6 fungal-type" evidence="3">
    <location>
        <begin position="130"/>
        <end position="158"/>
    </location>
</feature>
<accession>A0A6U5ZJ62</accession>
<dbReference type="PROSITE" id="PS50048">
    <property type="entry name" value="ZN2_CY6_FUNGAL_2"/>
    <property type="match status" value="4"/>
</dbReference>
<dbReference type="InterPro" id="IPR050335">
    <property type="entry name" value="ERT1_acuK_gluconeogen_tf"/>
</dbReference>
<dbReference type="EMBL" id="HBKN01018113">
    <property type="protein sequence ID" value="CAE2297708.1"/>
    <property type="molecule type" value="Transcribed_RNA"/>
</dbReference>
<feature type="domain" description="Zn(2)-C6 fungal-type" evidence="3">
    <location>
        <begin position="209"/>
        <end position="242"/>
    </location>
</feature>
<dbReference type="PROSITE" id="PS00463">
    <property type="entry name" value="ZN2_CY6_FUNGAL_1"/>
    <property type="match status" value="2"/>
</dbReference>
<protein>
    <recommendedName>
        <fullName evidence="3">Zn(2)-C6 fungal-type domain-containing protein</fullName>
    </recommendedName>
</protein>
<dbReference type="SUPFAM" id="SSF57701">
    <property type="entry name" value="Zn2/Cys6 DNA-binding domain"/>
    <property type="match status" value="4"/>
</dbReference>
<evidence type="ECO:0000256" key="1">
    <source>
        <dbReference type="ARBA" id="ARBA00022723"/>
    </source>
</evidence>
<keyword evidence="1" id="KW-0479">Metal-binding</keyword>
<dbReference type="Pfam" id="PF00172">
    <property type="entry name" value="Zn_clus"/>
    <property type="match status" value="4"/>
</dbReference>
<dbReference type="EMBL" id="HBKN01018117">
    <property type="protein sequence ID" value="CAE2297716.1"/>
    <property type="molecule type" value="Transcribed_RNA"/>
</dbReference>
<dbReference type="GO" id="GO:0008270">
    <property type="term" value="F:zinc ion binding"/>
    <property type="evidence" value="ECO:0007669"/>
    <property type="project" value="InterPro"/>
</dbReference>
<organism evidence="5">
    <name type="scientific">Guillardia theta</name>
    <name type="common">Cryptophyte</name>
    <name type="synonym">Cryptomonas phi</name>
    <dbReference type="NCBI Taxonomy" id="55529"/>
    <lineage>
        <taxon>Eukaryota</taxon>
        <taxon>Cryptophyceae</taxon>
        <taxon>Pyrenomonadales</taxon>
        <taxon>Geminigeraceae</taxon>
        <taxon>Guillardia</taxon>
    </lineage>
</organism>
<feature type="domain" description="Zn(2)-C6 fungal-type" evidence="3">
    <location>
        <begin position="267"/>
        <end position="296"/>
    </location>
</feature>
<evidence type="ECO:0000313" key="6">
    <source>
        <dbReference type="EMBL" id="CAE2297720.1"/>
    </source>
</evidence>
<dbReference type="CDD" id="cd00067">
    <property type="entry name" value="GAL4"/>
    <property type="match status" value="4"/>
</dbReference>